<sequence>MAHGLPLRVLDDVRVDVHRHGDLAVSEDLHHDAGRDAGGGEERRRTVPGVVQPDDAETGVLGDAGERAVEVARLDGLAGAGGEDVPGLRPLLPGTLAGGGLLEALPPQGSDADRGKGKRLFAPAPLGVVSAYVFWGSDPYPAAEKVVGRTMAYKASAVRVSLLHQGTRRARRGARGPSPGPALLSPPRSSPTADRTPDSSG</sequence>
<dbReference type="EMBL" id="BNBE01000003">
    <property type="protein sequence ID" value="GHG15537.1"/>
    <property type="molecule type" value="Genomic_DNA"/>
</dbReference>
<dbReference type="Proteomes" id="UP000632849">
    <property type="component" value="Unassembled WGS sequence"/>
</dbReference>
<organism evidence="2 3">
    <name type="scientific">Streptomyces filamentosus</name>
    <name type="common">Streptomyces roseosporus</name>
    <dbReference type="NCBI Taxonomy" id="67294"/>
    <lineage>
        <taxon>Bacteria</taxon>
        <taxon>Bacillati</taxon>
        <taxon>Actinomycetota</taxon>
        <taxon>Actinomycetes</taxon>
        <taxon>Kitasatosporales</taxon>
        <taxon>Streptomycetaceae</taxon>
        <taxon>Streptomyces</taxon>
    </lineage>
</organism>
<evidence type="ECO:0000256" key="1">
    <source>
        <dbReference type="SAM" id="MobiDB-lite"/>
    </source>
</evidence>
<evidence type="ECO:0000313" key="2">
    <source>
        <dbReference type="EMBL" id="GHG15537.1"/>
    </source>
</evidence>
<evidence type="ECO:0000313" key="3">
    <source>
        <dbReference type="Proteomes" id="UP000632849"/>
    </source>
</evidence>
<proteinExistence type="predicted"/>
<feature type="compositionally biased region" description="Low complexity" evidence="1">
    <location>
        <begin position="175"/>
        <end position="191"/>
    </location>
</feature>
<dbReference type="AlphaFoldDB" id="A0A919ER49"/>
<feature type="region of interest" description="Disordered" evidence="1">
    <location>
        <begin position="164"/>
        <end position="201"/>
    </location>
</feature>
<name>A0A919ER49_STRFL</name>
<reference evidence="2" key="2">
    <citation type="submission" date="2020-09" db="EMBL/GenBank/DDBJ databases">
        <authorList>
            <person name="Sun Q."/>
            <person name="Ohkuma M."/>
        </authorList>
    </citation>
    <scope>NUCLEOTIDE SEQUENCE</scope>
    <source>
        <strain evidence="2">JCM 4122</strain>
    </source>
</reference>
<protein>
    <submittedName>
        <fullName evidence="2">Uncharacterized protein</fullName>
    </submittedName>
</protein>
<keyword evidence="3" id="KW-1185">Reference proteome</keyword>
<gene>
    <name evidence="2" type="ORF">GCM10017667_56400</name>
</gene>
<accession>A0A919ER49</accession>
<feature type="region of interest" description="Disordered" evidence="1">
    <location>
        <begin position="27"/>
        <end position="59"/>
    </location>
</feature>
<comment type="caution">
    <text evidence="2">The sequence shown here is derived from an EMBL/GenBank/DDBJ whole genome shotgun (WGS) entry which is preliminary data.</text>
</comment>
<reference evidence="2" key="1">
    <citation type="journal article" date="2014" name="Int. J. Syst. Evol. Microbiol.">
        <title>Complete genome sequence of Corynebacterium casei LMG S-19264T (=DSM 44701T), isolated from a smear-ripened cheese.</title>
        <authorList>
            <consortium name="US DOE Joint Genome Institute (JGI-PGF)"/>
            <person name="Walter F."/>
            <person name="Albersmeier A."/>
            <person name="Kalinowski J."/>
            <person name="Ruckert C."/>
        </authorList>
    </citation>
    <scope>NUCLEOTIDE SEQUENCE</scope>
    <source>
        <strain evidence="2">JCM 4122</strain>
    </source>
</reference>
<feature type="compositionally biased region" description="Basic and acidic residues" evidence="1">
    <location>
        <begin position="27"/>
        <end position="45"/>
    </location>
</feature>